<dbReference type="GO" id="GO:0005886">
    <property type="term" value="C:plasma membrane"/>
    <property type="evidence" value="ECO:0007669"/>
    <property type="project" value="UniProtKB-SubCell"/>
</dbReference>
<dbReference type="Pfam" id="PF07963">
    <property type="entry name" value="N_methyl"/>
    <property type="match status" value="1"/>
</dbReference>
<dbReference type="PANTHER" id="PTHR30093:SF45">
    <property type="entry name" value="TYPE II SECRETION SYSTEM CORE PROTEIN G"/>
    <property type="match status" value="1"/>
</dbReference>
<dbReference type="GO" id="GO:0015627">
    <property type="term" value="C:type II protein secretion system complex"/>
    <property type="evidence" value="ECO:0007669"/>
    <property type="project" value="InterPro"/>
</dbReference>
<evidence type="ECO:0000256" key="5">
    <source>
        <dbReference type="ARBA" id="ARBA00022481"/>
    </source>
</evidence>
<feature type="transmembrane region" description="Helical" evidence="10">
    <location>
        <begin position="20"/>
        <end position="42"/>
    </location>
</feature>
<dbReference type="NCBIfam" id="TIGR01710">
    <property type="entry name" value="typeII_sec_gspG"/>
    <property type="match status" value="1"/>
</dbReference>
<dbReference type="Gene3D" id="3.30.700.10">
    <property type="entry name" value="Glycoprotein, Type 4 Pilin"/>
    <property type="match status" value="1"/>
</dbReference>
<organism evidence="12">
    <name type="scientific">marine metagenome</name>
    <dbReference type="NCBI Taxonomy" id="408172"/>
    <lineage>
        <taxon>unclassified sequences</taxon>
        <taxon>metagenomes</taxon>
        <taxon>ecological metagenomes</taxon>
    </lineage>
</organism>
<evidence type="ECO:0000256" key="6">
    <source>
        <dbReference type="ARBA" id="ARBA00022519"/>
    </source>
</evidence>
<comment type="subcellular location">
    <subcellularLocation>
        <location evidence="1">Cell inner membrane</location>
        <topology evidence="1">Single-pass membrane protein</topology>
    </subcellularLocation>
</comment>
<keyword evidence="6" id="KW-0997">Cell inner membrane</keyword>
<evidence type="ECO:0000256" key="3">
    <source>
        <dbReference type="ARBA" id="ARBA00020042"/>
    </source>
</evidence>
<comment type="similarity">
    <text evidence="2">Belongs to the GSP G family.</text>
</comment>
<gene>
    <name evidence="12" type="ORF">METZ01_LOCUS96512</name>
</gene>
<evidence type="ECO:0000256" key="2">
    <source>
        <dbReference type="ARBA" id="ARBA00009984"/>
    </source>
</evidence>
<dbReference type="InterPro" id="IPR010054">
    <property type="entry name" value="Type2_sec_GspG"/>
</dbReference>
<keyword evidence="5" id="KW-0488">Methylation</keyword>
<dbReference type="EMBL" id="UINC01009749">
    <property type="protein sequence ID" value="SVA43658.1"/>
    <property type="molecule type" value="Genomic_DNA"/>
</dbReference>
<evidence type="ECO:0000256" key="9">
    <source>
        <dbReference type="ARBA" id="ARBA00023136"/>
    </source>
</evidence>
<dbReference type="NCBIfam" id="TIGR02532">
    <property type="entry name" value="IV_pilin_GFxxxE"/>
    <property type="match status" value="1"/>
</dbReference>
<evidence type="ECO:0000256" key="1">
    <source>
        <dbReference type="ARBA" id="ARBA00004377"/>
    </source>
</evidence>
<dbReference type="InterPro" id="IPR045584">
    <property type="entry name" value="Pilin-like"/>
</dbReference>
<feature type="domain" description="Type II secretion system protein GspG C-terminal" evidence="11">
    <location>
        <begin position="40"/>
        <end position="151"/>
    </location>
</feature>
<dbReference type="SUPFAM" id="SSF54523">
    <property type="entry name" value="Pili subunits"/>
    <property type="match status" value="1"/>
</dbReference>
<protein>
    <recommendedName>
        <fullName evidence="3">Type II secretion system core protein G</fullName>
    </recommendedName>
</protein>
<dbReference type="PANTHER" id="PTHR30093">
    <property type="entry name" value="GENERAL SECRETION PATHWAY PROTEIN G"/>
    <property type="match status" value="1"/>
</dbReference>
<dbReference type="PROSITE" id="PS00409">
    <property type="entry name" value="PROKAR_NTER_METHYL"/>
    <property type="match status" value="1"/>
</dbReference>
<evidence type="ECO:0000256" key="8">
    <source>
        <dbReference type="ARBA" id="ARBA00022989"/>
    </source>
</evidence>
<dbReference type="AlphaFoldDB" id="A0A381VV57"/>
<dbReference type="InterPro" id="IPR000983">
    <property type="entry name" value="Bac_GSPG_pilin"/>
</dbReference>
<sequence>MTHLTTACKSGGSKSSGFTLIELLVVIVIIGVLASVVGPRLFGRADQGKIAAARAQIENFSLALDNYQLDTGNYPSGQQGLAALLSKPSGSPSPQGWRGPYIKARELPTDPWGSTYQYVSPGKMNKNWYDLFSLGKDGQKGGEGDAADIGNF</sequence>
<keyword evidence="9 10" id="KW-0472">Membrane</keyword>
<dbReference type="InterPro" id="IPR013545">
    <property type="entry name" value="T2SS_protein-GspG_C"/>
</dbReference>
<dbReference type="PRINTS" id="PR00813">
    <property type="entry name" value="BCTERIALGSPG"/>
</dbReference>
<accession>A0A381VV57</accession>
<keyword evidence="8 10" id="KW-1133">Transmembrane helix</keyword>
<proteinExistence type="inferred from homology"/>
<name>A0A381VV57_9ZZZZ</name>
<keyword evidence="7 10" id="KW-0812">Transmembrane</keyword>
<dbReference type="Pfam" id="PF08334">
    <property type="entry name" value="T2SSG"/>
    <property type="match status" value="1"/>
</dbReference>
<keyword evidence="4" id="KW-1003">Cell membrane</keyword>
<dbReference type="GO" id="GO:0015628">
    <property type="term" value="P:protein secretion by the type II secretion system"/>
    <property type="evidence" value="ECO:0007669"/>
    <property type="project" value="InterPro"/>
</dbReference>
<evidence type="ECO:0000256" key="10">
    <source>
        <dbReference type="SAM" id="Phobius"/>
    </source>
</evidence>
<reference evidence="12" key="1">
    <citation type="submission" date="2018-05" db="EMBL/GenBank/DDBJ databases">
        <authorList>
            <person name="Lanie J.A."/>
            <person name="Ng W.-L."/>
            <person name="Kazmierczak K.M."/>
            <person name="Andrzejewski T.M."/>
            <person name="Davidsen T.M."/>
            <person name="Wayne K.J."/>
            <person name="Tettelin H."/>
            <person name="Glass J.I."/>
            <person name="Rusch D."/>
            <person name="Podicherti R."/>
            <person name="Tsui H.-C.T."/>
            <person name="Winkler M.E."/>
        </authorList>
    </citation>
    <scope>NUCLEOTIDE SEQUENCE</scope>
</reference>
<evidence type="ECO:0000256" key="7">
    <source>
        <dbReference type="ARBA" id="ARBA00022692"/>
    </source>
</evidence>
<evidence type="ECO:0000313" key="12">
    <source>
        <dbReference type="EMBL" id="SVA43658.1"/>
    </source>
</evidence>
<evidence type="ECO:0000259" key="11">
    <source>
        <dbReference type="Pfam" id="PF08334"/>
    </source>
</evidence>
<dbReference type="InterPro" id="IPR012902">
    <property type="entry name" value="N_methyl_site"/>
</dbReference>
<evidence type="ECO:0000256" key="4">
    <source>
        <dbReference type="ARBA" id="ARBA00022475"/>
    </source>
</evidence>